<sequence>MQPTCISLDTEPRCLHFTTHFSFIFPTFRLT</sequence>
<reference evidence="1 3" key="1">
    <citation type="submission" date="2015-01" db="EMBL/GenBank/DDBJ databases">
        <title>Evolution of Trichinella species and genotypes.</title>
        <authorList>
            <person name="Korhonen P.K."/>
            <person name="Edoardo P."/>
            <person name="Giuseppe L.R."/>
            <person name="Gasser R.B."/>
        </authorList>
    </citation>
    <scope>NUCLEOTIDE SEQUENCE [LARGE SCALE GENOMIC DNA]</scope>
    <source>
        <strain evidence="1">ISS1029</strain>
    </source>
</reference>
<dbReference type="Proteomes" id="UP000055024">
    <property type="component" value="Unassembled WGS sequence"/>
</dbReference>
<dbReference type="AlphaFoldDB" id="A0A0V1DNI9"/>
<organism evidence="1 3">
    <name type="scientific">Trichinella zimbabwensis</name>
    <dbReference type="NCBI Taxonomy" id="268475"/>
    <lineage>
        <taxon>Eukaryota</taxon>
        <taxon>Metazoa</taxon>
        <taxon>Ecdysozoa</taxon>
        <taxon>Nematoda</taxon>
        <taxon>Enoplea</taxon>
        <taxon>Dorylaimia</taxon>
        <taxon>Trichinellida</taxon>
        <taxon>Trichinellidae</taxon>
        <taxon>Trichinella</taxon>
    </lineage>
</organism>
<dbReference type="EMBL" id="JYDP01009199">
    <property type="protein sequence ID" value="KRY62870.1"/>
    <property type="molecule type" value="Genomic_DNA"/>
</dbReference>
<dbReference type="EMBL" id="JYDP01009190">
    <property type="protein sequence ID" value="KRY62875.1"/>
    <property type="molecule type" value="Genomic_DNA"/>
</dbReference>
<proteinExistence type="predicted"/>
<evidence type="ECO:0000313" key="1">
    <source>
        <dbReference type="EMBL" id="KRY62870.1"/>
    </source>
</evidence>
<protein>
    <submittedName>
        <fullName evidence="1">Uncharacterized protein</fullName>
    </submittedName>
</protein>
<evidence type="ECO:0000313" key="3">
    <source>
        <dbReference type="Proteomes" id="UP000055024"/>
    </source>
</evidence>
<name>A0A0V1DNI9_9BILA</name>
<comment type="caution">
    <text evidence="1">The sequence shown here is derived from an EMBL/GenBank/DDBJ whole genome shotgun (WGS) entry which is preliminary data.</text>
</comment>
<evidence type="ECO:0000313" key="2">
    <source>
        <dbReference type="EMBL" id="KRY62875.1"/>
    </source>
</evidence>
<accession>A0A0V1DNI9</accession>
<keyword evidence="3" id="KW-1185">Reference proteome</keyword>
<gene>
    <name evidence="1" type="ORF">T11_13242</name>
    <name evidence="2" type="ORF">T11_16821</name>
</gene>